<name>A0A392SS49_9FABA</name>
<dbReference type="Proteomes" id="UP000265520">
    <property type="component" value="Unassembled WGS sequence"/>
</dbReference>
<organism evidence="1 2">
    <name type="scientific">Trifolium medium</name>
    <dbReference type="NCBI Taxonomy" id="97028"/>
    <lineage>
        <taxon>Eukaryota</taxon>
        <taxon>Viridiplantae</taxon>
        <taxon>Streptophyta</taxon>
        <taxon>Embryophyta</taxon>
        <taxon>Tracheophyta</taxon>
        <taxon>Spermatophyta</taxon>
        <taxon>Magnoliopsida</taxon>
        <taxon>eudicotyledons</taxon>
        <taxon>Gunneridae</taxon>
        <taxon>Pentapetalae</taxon>
        <taxon>rosids</taxon>
        <taxon>fabids</taxon>
        <taxon>Fabales</taxon>
        <taxon>Fabaceae</taxon>
        <taxon>Papilionoideae</taxon>
        <taxon>50 kb inversion clade</taxon>
        <taxon>NPAAA clade</taxon>
        <taxon>Hologalegina</taxon>
        <taxon>IRL clade</taxon>
        <taxon>Trifolieae</taxon>
        <taxon>Trifolium</taxon>
    </lineage>
</organism>
<keyword evidence="2" id="KW-1185">Reference proteome</keyword>
<comment type="caution">
    <text evidence="1">The sequence shown here is derived from an EMBL/GenBank/DDBJ whole genome shotgun (WGS) entry which is preliminary data.</text>
</comment>
<accession>A0A392SS49</accession>
<dbReference type="EMBL" id="LXQA010428865">
    <property type="protein sequence ID" value="MCI51237.1"/>
    <property type="molecule type" value="Genomic_DNA"/>
</dbReference>
<protein>
    <submittedName>
        <fullName evidence="1">Uncharacterized protein</fullName>
    </submittedName>
</protein>
<sequence>MGRWSAHLNRVIVNRGTWGVWRRSVFGQDNLFATPSMTNGSLYRAVALARYSEQKRI</sequence>
<dbReference type="AlphaFoldDB" id="A0A392SS49"/>
<proteinExistence type="predicted"/>
<evidence type="ECO:0000313" key="2">
    <source>
        <dbReference type="Proteomes" id="UP000265520"/>
    </source>
</evidence>
<reference evidence="1 2" key="1">
    <citation type="journal article" date="2018" name="Front. Plant Sci.">
        <title>Red Clover (Trifolium pratense) and Zigzag Clover (T. medium) - A Picture of Genomic Similarities and Differences.</title>
        <authorList>
            <person name="Dluhosova J."/>
            <person name="Istvanek J."/>
            <person name="Nedelnik J."/>
            <person name="Repkova J."/>
        </authorList>
    </citation>
    <scope>NUCLEOTIDE SEQUENCE [LARGE SCALE GENOMIC DNA]</scope>
    <source>
        <strain evidence="2">cv. 10/8</strain>
        <tissue evidence="1">Leaf</tissue>
    </source>
</reference>
<evidence type="ECO:0000313" key="1">
    <source>
        <dbReference type="EMBL" id="MCI51237.1"/>
    </source>
</evidence>